<accession>A0A813RXM8</accession>
<proteinExistence type="predicted"/>
<gene>
    <name evidence="2" type="ORF">OXX778_LOCUS5999</name>
</gene>
<evidence type="ECO:0000256" key="1">
    <source>
        <dbReference type="SAM" id="Phobius"/>
    </source>
</evidence>
<dbReference type="Proteomes" id="UP000663879">
    <property type="component" value="Unassembled WGS sequence"/>
</dbReference>
<dbReference type="AlphaFoldDB" id="A0A813RXM8"/>
<keyword evidence="1" id="KW-1133">Transmembrane helix</keyword>
<sequence>MKIFCELFHRVINNSNSFNGACFKYVNSSSIKISQKIFTNYTDSMNQKSAGNDLEAALFVIVVICFYSLSIVFIVIFNVKFDAVIDRDSKGSCYCWETNGNDLYEAQRDETKNTINMIFSDSSKLLTSVAIPSAVVEHVVDLTRKQDHILFSV</sequence>
<organism evidence="2 3">
    <name type="scientific">Brachionus calyciflorus</name>
    <dbReference type="NCBI Taxonomy" id="104777"/>
    <lineage>
        <taxon>Eukaryota</taxon>
        <taxon>Metazoa</taxon>
        <taxon>Spiralia</taxon>
        <taxon>Gnathifera</taxon>
        <taxon>Rotifera</taxon>
        <taxon>Eurotatoria</taxon>
        <taxon>Monogononta</taxon>
        <taxon>Pseudotrocha</taxon>
        <taxon>Ploima</taxon>
        <taxon>Brachionidae</taxon>
        <taxon>Brachionus</taxon>
    </lineage>
</organism>
<dbReference type="OrthoDB" id="10471358at2759"/>
<evidence type="ECO:0000313" key="3">
    <source>
        <dbReference type="Proteomes" id="UP000663879"/>
    </source>
</evidence>
<feature type="transmembrane region" description="Helical" evidence="1">
    <location>
        <begin position="56"/>
        <end position="77"/>
    </location>
</feature>
<keyword evidence="3" id="KW-1185">Reference proteome</keyword>
<reference evidence="2" key="1">
    <citation type="submission" date="2021-02" db="EMBL/GenBank/DDBJ databases">
        <authorList>
            <person name="Nowell W R."/>
        </authorList>
    </citation>
    <scope>NUCLEOTIDE SEQUENCE</scope>
    <source>
        <strain evidence="2">Ploen Becks lab</strain>
    </source>
</reference>
<comment type="caution">
    <text evidence="2">The sequence shown here is derived from an EMBL/GenBank/DDBJ whole genome shotgun (WGS) entry which is preliminary data.</text>
</comment>
<name>A0A813RXM8_9BILA</name>
<evidence type="ECO:0000313" key="2">
    <source>
        <dbReference type="EMBL" id="CAF0791641.1"/>
    </source>
</evidence>
<protein>
    <submittedName>
        <fullName evidence="2">Uncharacterized protein</fullName>
    </submittedName>
</protein>
<keyword evidence="1" id="KW-0812">Transmembrane</keyword>
<keyword evidence="1" id="KW-0472">Membrane</keyword>
<dbReference type="EMBL" id="CAJNOC010000686">
    <property type="protein sequence ID" value="CAF0791641.1"/>
    <property type="molecule type" value="Genomic_DNA"/>
</dbReference>